<proteinExistence type="predicted"/>
<evidence type="ECO:0000256" key="1">
    <source>
        <dbReference type="SAM" id="SignalP"/>
    </source>
</evidence>
<feature type="signal peptide" evidence="1">
    <location>
        <begin position="1"/>
        <end position="21"/>
    </location>
</feature>
<dbReference type="KEGG" id="ssin:G7078_10555"/>
<accession>A0A6G7ZQF5</accession>
<dbReference type="Proteomes" id="UP000502502">
    <property type="component" value="Chromosome"/>
</dbReference>
<gene>
    <name evidence="2" type="ORF">G7078_10555</name>
</gene>
<sequence length="120" mass="13571">MRTLLTATAAFAAPLMLPAVAAAQQPQLGFVAPEIANGVRIVRDGHGDRRGDRHRGARNGRGVYVGNWAGGEWALYNNRSWDSGSYNDWWHDRPDRSYPRWMTNNVDCQRVWWSGGGWRC</sequence>
<feature type="chain" id="PRO_5026148910" evidence="1">
    <location>
        <begin position="22"/>
        <end position="120"/>
    </location>
</feature>
<evidence type="ECO:0000313" key="3">
    <source>
        <dbReference type="Proteomes" id="UP000502502"/>
    </source>
</evidence>
<keyword evidence="1" id="KW-0732">Signal</keyword>
<dbReference type="AlphaFoldDB" id="A0A6G7ZQF5"/>
<dbReference type="RefSeq" id="WP_166095848.1">
    <property type="nucleotide sequence ID" value="NZ_CP049871.1"/>
</dbReference>
<name>A0A6G7ZQF5_9SPHN</name>
<evidence type="ECO:0000313" key="2">
    <source>
        <dbReference type="EMBL" id="QIL03173.1"/>
    </source>
</evidence>
<organism evidence="2 3">
    <name type="scientific">Sphingomonas sinipercae</name>
    <dbReference type="NCBI Taxonomy" id="2714944"/>
    <lineage>
        <taxon>Bacteria</taxon>
        <taxon>Pseudomonadati</taxon>
        <taxon>Pseudomonadota</taxon>
        <taxon>Alphaproteobacteria</taxon>
        <taxon>Sphingomonadales</taxon>
        <taxon>Sphingomonadaceae</taxon>
        <taxon>Sphingomonas</taxon>
    </lineage>
</organism>
<reference evidence="2 3" key="1">
    <citation type="submission" date="2020-03" db="EMBL/GenBank/DDBJ databases">
        <title>Sphingomonas sp. nov., isolated from fish.</title>
        <authorList>
            <person name="Hyun D.-W."/>
            <person name="Bae J.-W."/>
        </authorList>
    </citation>
    <scope>NUCLEOTIDE SEQUENCE [LARGE SCALE GENOMIC DNA]</scope>
    <source>
        <strain evidence="2 3">HDW15C</strain>
    </source>
</reference>
<keyword evidence="3" id="KW-1185">Reference proteome</keyword>
<protein>
    <submittedName>
        <fullName evidence="2">Uncharacterized protein</fullName>
    </submittedName>
</protein>
<dbReference type="EMBL" id="CP049871">
    <property type="protein sequence ID" value="QIL03173.1"/>
    <property type="molecule type" value="Genomic_DNA"/>
</dbReference>